<keyword evidence="2" id="KW-0808">Transferase</keyword>
<sequence>MNQRFIELGQGFSDLYELLELAKSNAYRVHYFLCLEAVSAKGKKGMSFVLVLKKSSYGDFIPLYICREGIPVIEGKVTKRYELFEQAAKEQEKNVIHMEVRHSDSFADIDLYYQYLVGILRMNRYLPPLQ</sequence>
<feature type="domain" description="DUF7147" evidence="1">
    <location>
        <begin position="1"/>
        <end position="126"/>
    </location>
</feature>
<evidence type="ECO:0000313" key="2">
    <source>
        <dbReference type="EMBL" id="PQD94930.1"/>
    </source>
</evidence>
<name>A0A2S7MYT7_9BACI</name>
<accession>A0A2S7MYT7</accession>
<dbReference type="Proteomes" id="UP000239663">
    <property type="component" value="Unassembled WGS sequence"/>
</dbReference>
<keyword evidence="2" id="KW-0418">Kinase</keyword>
<organism evidence="2 3">
    <name type="scientific">Pradoshia eiseniae</name>
    <dbReference type="NCBI Taxonomy" id="2064768"/>
    <lineage>
        <taxon>Bacteria</taxon>
        <taxon>Bacillati</taxon>
        <taxon>Bacillota</taxon>
        <taxon>Bacilli</taxon>
        <taxon>Bacillales</taxon>
        <taxon>Bacillaceae</taxon>
        <taxon>Pradoshia</taxon>
    </lineage>
</organism>
<reference evidence="2 3" key="1">
    <citation type="submission" date="2017-12" db="EMBL/GenBank/DDBJ databases">
        <title>Taxonomic description and draft genome of Pradoshia cofamensis Gen. nov., sp. nov., a thermotolerant bacillale isolated from anterior gut of earthworm Eisenia fetida.</title>
        <authorList>
            <person name="Saha T."/>
            <person name="Chakraborty R."/>
        </authorList>
    </citation>
    <scope>NUCLEOTIDE SEQUENCE [LARGE SCALE GENOMIC DNA]</scope>
    <source>
        <strain evidence="2 3">EAG3</strain>
    </source>
</reference>
<dbReference type="OrthoDB" id="2427086at2"/>
<dbReference type="AlphaFoldDB" id="A0A2S7MYT7"/>
<keyword evidence="3" id="KW-1185">Reference proteome</keyword>
<proteinExistence type="predicted"/>
<protein>
    <submittedName>
        <fullName evidence="2">Methylthioribose kinase</fullName>
    </submittedName>
</protein>
<comment type="caution">
    <text evidence="2">The sequence shown here is derived from an EMBL/GenBank/DDBJ whole genome shotgun (WGS) entry which is preliminary data.</text>
</comment>
<evidence type="ECO:0000259" key="1">
    <source>
        <dbReference type="Pfam" id="PF23648"/>
    </source>
</evidence>
<gene>
    <name evidence="2" type="ORF">CYL18_11375</name>
</gene>
<dbReference type="Pfam" id="PF23648">
    <property type="entry name" value="DUF7147"/>
    <property type="match status" value="1"/>
</dbReference>
<dbReference type="EMBL" id="PKOZ01000006">
    <property type="protein sequence ID" value="PQD94930.1"/>
    <property type="molecule type" value="Genomic_DNA"/>
</dbReference>
<dbReference type="GO" id="GO:0016301">
    <property type="term" value="F:kinase activity"/>
    <property type="evidence" value="ECO:0007669"/>
    <property type="project" value="UniProtKB-KW"/>
</dbReference>
<dbReference type="RefSeq" id="WP_104849636.1">
    <property type="nucleotide sequence ID" value="NZ_PKOZ01000006.1"/>
</dbReference>
<dbReference type="InterPro" id="IPR055571">
    <property type="entry name" value="DUF7147"/>
</dbReference>
<evidence type="ECO:0000313" key="3">
    <source>
        <dbReference type="Proteomes" id="UP000239663"/>
    </source>
</evidence>